<gene>
    <name evidence="1" type="ORF">HRQ87_10700</name>
</gene>
<sequence length="118" mass="12893">MKARILLLPAVAGLLGCTNEASHVPNVLLLPGYAVSTAIENAAYYRKRDQVEVFVKNNHPSLINEILTGGGPLLQEAMKIARVPMSEREALLLELQENKNLYAENAEAMVVTLMVHGI</sequence>
<evidence type="ECO:0000313" key="1">
    <source>
        <dbReference type="EMBL" id="NSX55269.1"/>
    </source>
</evidence>
<proteinExistence type="predicted"/>
<evidence type="ECO:0008006" key="3">
    <source>
        <dbReference type="Google" id="ProtNLM"/>
    </source>
</evidence>
<organism evidence="1 2">
    <name type="scientific">Parasulfitobacter algicola</name>
    <dbReference type="NCBI Taxonomy" id="2614809"/>
    <lineage>
        <taxon>Bacteria</taxon>
        <taxon>Pseudomonadati</taxon>
        <taxon>Pseudomonadota</taxon>
        <taxon>Alphaproteobacteria</taxon>
        <taxon>Rhodobacterales</taxon>
        <taxon>Roseobacteraceae</taxon>
        <taxon>Parasulfitobacter</taxon>
    </lineage>
</organism>
<accession>A0ABX2IXN3</accession>
<dbReference type="EMBL" id="JABUFE010000005">
    <property type="protein sequence ID" value="NSX55269.1"/>
    <property type="molecule type" value="Genomic_DNA"/>
</dbReference>
<dbReference type="Proteomes" id="UP000777935">
    <property type="component" value="Unassembled WGS sequence"/>
</dbReference>
<name>A0ABX2IXN3_9RHOB</name>
<keyword evidence="2" id="KW-1185">Reference proteome</keyword>
<reference evidence="1 2" key="1">
    <citation type="submission" date="2020-06" db="EMBL/GenBank/DDBJ databases">
        <title>Sulfitobacter algicola sp. nov., isolated from green algae.</title>
        <authorList>
            <person name="Wang C."/>
        </authorList>
    </citation>
    <scope>NUCLEOTIDE SEQUENCE [LARGE SCALE GENOMIC DNA]</scope>
    <source>
        <strain evidence="1 2">1151</strain>
    </source>
</reference>
<dbReference type="RefSeq" id="WP_174138119.1">
    <property type="nucleotide sequence ID" value="NZ_JABUFE010000005.1"/>
</dbReference>
<comment type="caution">
    <text evidence="1">The sequence shown here is derived from an EMBL/GenBank/DDBJ whole genome shotgun (WGS) entry which is preliminary data.</text>
</comment>
<dbReference type="PROSITE" id="PS51257">
    <property type="entry name" value="PROKAR_LIPOPROTEIN"/>
    <property type="match status" value="1"/>
</dbReference>
<evidence type="ECO:0000313" key="2">
    <source>
        <dbReference type="Proteomes" id="UP000777935"/>
    </source>
</evidence>
<protein>
    <recommendedName>
        <fullName evidence="3">Lipoprotein</fullName>
    </recommendedName>
</protein>